<gene>
    <name evidence="6" type="ORF">EI427_12425</name>
</gene>
<keyword evidence="3" id="KW-0378">Hydrolase</keyword>
<comment type="catalytic activity">
    <reaction evidence="1">
        <text>Hydrolyzes the link between N-acetylmuramoyl residues and L-amino acid residues in certain cell-wall glycopeptides.</text>
        <dbReference type="EC" id="3.5.1.28"/>
    </reaction>
</comment>
<protein>
    <recommendedName>
        <fullName evidence="2">N-acetylmuramoyl-L-alanine amidase</fullName>
        <ecNumber evidence="2">3.5.1.28</ecNumber>
    </recommendedName>
</protein>
<dbReference type="PANTHER" id="PTHR30404:SF0">
    <property type="entry name" value="N-ACETYLMURAMOYL-L-ALANINE AMIDASE AMIC"/>
    <property type="match status" value="1"/>
</dbReference>
<dbReference type="InterPro" id="IPR036680">
    <property type="entry name" value="SPOR-like_sf"/>
</dbReference>
<dbReference type="SMART" id="SM00646">
    <property type="entry name" value="Ami_3"/>
    <property type="match status" value="1"/>
</dbReference>
<proteinExistence type="predicted"/>
<dbReference type="OrthoDB" id="9806267at2"/>
<dbReference type="InterPro" id="IPR002508">
    <property type="entry name" value="MurNAc-LAA_cat"/>
</dbReference>
<feature type="compositionally biased region" description="Basic and acidic residues" evidence="4">
    <location>
        <begin position="318"/>
        <end position="328"/>
    </location>
</feature>
<dbReference type="SUPFAM" id="SSF53187">
    <property type="entry name" value="Zn-dependent exopeptidases"/>
    <property type="match status" value="1"/>
</dbReference>
<keyword evidence="7" id="KW-1185">Reference proteome</keyword>
<evidence type="ECO:0000313" key="7">
    <source>
        <dbReference type="Proteomes" id="UP000267268"/>
    </source>
</evidence>
<evidence type="ECO:0000256" key="4">
    <source>
        <dbReference type="SAM" id="MobiDB-lite"/>
    </source>
</evidence>
<dbReference type="RefSeq" id="WP_126615100.1">
    <property type="nucleotide sequence ID" value="NZ_CP034562.1"/>
</dbReference>
<feature type="region of interest" description="Disordered" evidence="4">
    <location>
        <begin position="318"/>
        <end position="339"/>
    </location>
</feature>
<dbReference type="EMBL" id="CP034562">
    <property type="protein sequence ID" value="AZQ63018.1"/>
    <property type="molecule type" value="Genomic_DNA"/>
</dbReference>
<dbReference type="Gene3D" id="3.40.630.40">
    <property type="entry name" value="Zn-dependent exopeptidases"/>
    <property type="match status" value="1"/>
</dbReference>
<dbReference type="Pfam" id="PF01520">
    <property type="entry name" value="Amidase_3"/>
    <property type="match status" value="1"/>
</dbReference>
<evidence type="ECO:0000256" key="1">
    <source>
        <dbReference type="ARBA" id="ARBA00001561"/>
    </source>
</evidence>
<reference evidence="6 7" key="1">
    <citation type="submission" date="2018-12" db="EMBL/GenBank/DDBJ databases">
        <title>Flammeovirga pectinis sp. nov., isolated from the gut of the Korean scallop, Patinopecten yessoensis.</title>
        <authorList>
            <person name="Bae J.-W."/>
            <person name="Jeong Y.-S."/>
            <person name="Kang W."/>
        </authorList>
    </citation>
    <scope>NUCLEOTIDE SEQUENCE [LARGE SCALE GENOMIC DNA]</scope>
    <source>
        <strain evidence="6 7">L12M1</strain>
    </source>
</reference>
<dbReference type="Proteomes" id="UP000267268">
    <property type="component" value="Chromosome 1"/>
</dbReference>
<dbReference type="GO" id="GO:0042834">
    <property type="term" value="F:peptidoglycan binding"/>
    <property type="evidence" value="ECO:0007669"/>
    <property type="project" value="InterPro"/>
</dbReference>
<evidence type="ECO:0000259" key="5">
    <source>
        <dbReference type="SMART" id="SM00646"/>
    </source>
</evidence>
<evidence type="ECO:0000313" key="6">
    <source>
        <dbReference type="EMBL" id="AZQ63018.1"/>
    </source>
</evidence>
<dbReference type="PANTHER" id="PTHR30404">
    <property type="entry name" value="N-ACETYLMURAMOYL-L-ALANINE AMIDASE"/>
    <property type="match status" value="1"/>
</dbReference>
<dbReference type="KEGG" id="fll:EI427_12425"/>
<dbReference type="EC" id="3.5.1.28" evidence="2"/>
<feature type="compositionally biased region" description="Low complexity" evidence="4">
    <location>
        <begin position="329"/>
        <end position="339"/>
    </location>
</feature>
<dbReference type="InterPro" id="IPR050695">
    <property type="entry name" value="N-acetylmuramoyl_amidase_3"/>
</dbReference>
<evidence type="ECO:0000256" key="3">
    <source>
        <dbReference type="ARBA" id="ARBA00022801"/>
    </source>
</evidence>
<dbReference type="CDD" id="cd02696">
    <property type="entry name" value="MurNAc-LAA"/>
    <property type="match status" value="1"/>
</dbReference>
<dbReference type="GO" id="GO:0030288">
    <property type="term" value="C:outer membrane-bounded periplasmic space"/>
    <property type="evidence" value="ECO:0007669"/>
    <property type="project" value="TreeGrafter"/>
</dbReference>
<dbReference type="GO" id="GO:0008745">
    <property type="term" value="F:N-acetylmuramoyl-L-alanine amidase activity"/>
    <property type="evidence" value="ECO:0007669"/>
    <property type="project" value="UniProtKB-EC"/>
</dbReference>
<accession>A0A3S9P4E2</accession>
<feature type="domain" description="MurNAc-LAA" evidence="5">
    <location>
        <begin position="107"/>
        <end position="222"/>
    </location>
</feature>
<dbReference type="GO" id="GO:0009253">
    <property type="term" value="P:peptidoglycan catabolic process"/>
    <property type="evidence" value="ECO:0007669"/>
    <property type="project" value="InterPro"/>
</dbReference>
<name>A0A3S9P4E2_9BACT</name>
<organism evidence="6 7">
    <name type="scientific">Flammeovirga pectinis</name>
    <dbReference type="NCBI Taxonomy" id="2494373"/>
    <lineage>
        <taxon>Bacteria</taxon>
        <taxon>Pseudomonadati</taxon>
        <taxon>Bacteroidota</taxon>
        <taxon>Cytophagia</taxon>
        <taxon>Cytophagales</taxon>
        <taxon>Flammeovirgaceae</taxon>
        <taxon>Flammeovirga</taxon>
    </lineage>
</organism>
<sequence>MTFFKHILQFSLPLLVLLLLIDISVVKAQSDSFKQYSFDRNVVIVIDPGHGGEDVGKPRSKKTFKHESDLNLDIAFRLGGYLEERVKNVTIKYTRKTDRTISLTDRVNYANKIKADYFISIHCNALSNRNYHGTQVHIQSEKFPTSFGLAKEIDKEFIRAGRKSRGIKDRNDRGHNLQVLQYTEMPGVLIECGFMSNPTEELYLNSGKGQTYIASALFRALRNFENKRPRPKLDVRYPYYRVQIGATPNWKDLSAKKYKNLNMAIDTLKEGKVYSLLVGREYIKKNADVLAKKIKKKGFKDAYVRTFNKPTIIKKVDPKPEKSLEKKTTPTVVSTSSDSSKLNAQNDSLHFYRIQIMSSEVEINLTKREFTNLGFPVYLFYDKETKNSYKYQVLVGKTYSKVEAEKIKAVVRKKGFPDAFIVTVLEREKRNPEAEYIPKK</sequence>
<dbReference type="AlphaFoldDB" id="A0A3S9P4E2"/>
<dbReference type="SUPFAM" id="SSF110997">
    <property type="entry name" value="Sporulation related repeat"/>
    <property type="match status" value="1"/>
</dbReference>
<evidence type="ECO:0000256" key="2">
    <source>
        <dbReference type="ARBA" id="ARBA00011901"/>
    </source>
</evidence>